<keyword evidence="2" id="KW-0489">Methyltransferase</keyword>
<proteinExistence type="predicted"/>
<feature type="non-terminal residue" evidence="2">
    <location>
        <position position="1"/>
    </location>
</feature>
<sequence>PEECGPFGSADGTSVEDKSEDCLGGEAVCPNLEDDSQHPEVDKNLFDTETLERTSDCSLKKEDPVVLSDQVDGDTLANDEPAKVALVDMETSDMEFATEVKTEDHIVSSHQGGGDTLANNEPANVSLVDMETGDMEFATEVKKED</sequence>
<keyword evidence="2" id="KW-0808">Transferase</keyword>
<comment type="caution">
    <text evidence="2">The sequence shown here is derived from an EMBL/GenBank/DDBJ whole genome shotgun (WGS) entry which is preliminary data.</text>
</comment>
<evidence type="ECO:0000313" key="2">
    <source>
        <dbReference type="EMBL" id="MCI33360.1"/>
    </source>
</evidence>
<dbReference type="Proteomes" id="UP000265520">
    <property type="component" value="Unassembled WGS sequence"/>
</dbReference>
<dbReference type="EMBL" id="LXQA010203772">
    <property type="protein sequence ID" value="MCI33360.1"/>
    <property type="molecule type" value="Genomic_DNA"/>
</dbReference>
<feature type="compositionally biased region" description="Basic and acidic residues" evidence="1">
    <location>
        <begin position="35"/>
        <end position="49"/>
    </location>
</feature>
<dbReference type="AlphaFoldDB" id="A0A392RC43"/>
<keyword evidence="3" id="KW-1185">Reference proteome</keyword>
<evidence type="ECO:0000313" key="3">
    <source>
        <dbReference type="Proteomes" id="UP000265520"/>
    </source>
</evidence>
<protein>
    <submittedName>
        <fullName evidence="2">Histone-lysine N-methyltransferase H3 lysine-9 specific SUVH6-like</fullName>
    </submittedName>
</protein>
<accession>A0A392RC43</accession>
<evidence type="ECO:0000256" key="1">
    <source>
        <dbReference type="SAM" id="MobiDB-lite"/>
    </source>
</evidence>
<feature type="non-terminal residue" evidence="2">
    <location>
        <position position="145"/>
    </location>
</feature>
<dbReference type="GO" id="GO:0008168">
    <property type="term" value="F:methyltransferase activity"/>
    <property type="evidence" value="ECO:0007669"/>
    <property type="project" value="UniProtKB-KW"/>
</dbReference>
<feature type="region of interest" description="Disordered" evidence="1">
    <location>
        <begin position="1"/>
        <end position="49"/>
    </location>
</feature>
<reference evidence="2 3" key="1">
    <citation type="journal article" date="2018" name="Front. Plant Sci.">
        <title>Red Clover (Trifolium pratense) and Zigzag Clover (T. medium) - A Picture of Genomic Similarities and Differences.</title>
        <authorList>
            <person name="Dluhosova J."/>
            <person name="Istvanek J."/>
            <person name="Nedelnik J."/>
            <person name="Repkova J."/>
        </authorList>
    </citation>
    <scope>NUCLEOTIDE SEQUENCE [LARGE SCALE GENOMIC DNA]</scope>
    <source>
        <strain evidence="3">cv. 10/8</strain>
        <tissue evidence="2">Leaf</tissue>
    </source>
</reference>
<name>A0A392RC43_9FABA</name>
<dbReference type="GO" id="GO:0032259">
    <property type="term" value="P:methylation"/>
    <property type="evidence" value="ECO:0007669"/>
    <property type="project" value="UniProtKB-KW"/>
</dbReference>
<organism evidence="2 3">
    <name type="scientific">Trifolium medium</name>
    <dbReference type="NCBI Taxonomy" id="97028"/>
    <lineage>
        <taxon>Eukaryota</taxon>
        <taxon>Viridiplantae</taxon>
        <taxon>Streptophyta</taxon>
        <taxon>Embryophyta</taxon>
        <taxon>Tracheophyta</taxon>
        <taxon>Spermatophyta</taxon>
        <taxon>Magnoliopsida</taxon>
        <taxon>eudicotyledons</taxon>
        <taxon>Gunneridae</taxon>
        <taxon>Pentapetalae</taxon>
        <taxon>rosids</taxon>
        <taxon>fabids</taxon>
        <taxon>Fabales</taxon>
        <taxon>Fabaceae</taxon>
        <taxon>Papilionoideae</taxon>
        <taxon>50 kb inversion clade</taxon>
        <taxon>NPAAA clade</taxon>
        <taxon>Hologalegina</taxon>
        <taxon>IRL clade</taxon>
        <taxon>Trifolieae</taxon>
        <taxon>Trifolium</taxon>
    </lineage>
</organism>